<proteinExistence type="predicted"/>
<feature type="repeat" description="ANK" evidence="3">
    <location>
        <begin position="686"/>
        <end position="718"/>
    </location>
</feature>
<feature type="repeat" description="ANK" evidence="3">
    <location>
        <begin position="1226"/>
        <end position="1258"/>
    </location>
</feature>
<gene>
    <name evidence="6" type="ORF">QBC41DRAFT_254101</name>
</gene>
<protein>
    <submittedName>
        <fullName evidence="6">Ankyrin repeat-containing domain protein</fullName>
    </submittedName>
</protein>
<dbReference type="SUPFAM" id="SSF48403">
    <property type="entry name" value="Ankyrin repeat"/>
    <property type="match status" value="3"/>
</dbReference>
<feature type="compositionally biased region" description="Polar residues" evidence="4">
    <location>
        <begin position="777"/>
        <end position="789"/>
    </location>
</feature>
<dbReference type="PANTHER" id="PTHR24198:SF165">
    <property type="entry name" value="ANKYRIN REPEAT-CONTAINING PROTEIN-RELATED"/>
    <property type="match status" value="1"/>
</dbReference>
<feature type="region of interest" description="Disordered" evidence="4">
    <location>
        <begin position="777"/>
        <end position="797"/>
    </location>
</feature>
<reference evidence="6" key="1">
    <citation type="submission" date="2023-06" db="EMBL/GenBank/DDBJ databases">
        <title>Genome-scale phylogeny and comparative genomics of the fungal order Sordariales.</title>
        <authorList>
            <consortium name="Lawrence Berkeley National Laboratory"/>
            <person name="Hensen N."/>
            <person name="Bonometti L."/>
            <person name="Westerberg I."/>
            <person name="Brannstrom I.O."/>
            <person name="Guillou S."/>
            <person name="Cros-Aarteil S."/>
            <person name="Calhoun S."/>
            <person name="Haridas S."/>
            <person name="Kuo A."/>
            <person name="Mondo S."/>
            <person name="Pangilinan J."/>
            <person name="Riley R."/>
            <person name="Labutti K."/>
            <person name="Andreopoulos B."/>
            <person name="Lipzen A."/>
            <person name="Chen C."/>
            <person name="Yanf M."/>
            <person name="Daum C."/>
            <person name="Ng V."/>
            <person name="Clum A."/>
            <person name="Steindorff A."/>
            <person name="Ohm R."/>
            <person name="Martin F."/>
            <person name="Silar P."/>
            <person name="Natvig D."/>
            <person name="Lalanne C."/>
            <person name="Gautier V."/>
            <person name="Ament-Velasquez S.L."/>
            <person name="Kruys A."/>
            <person name="Hutchinson M.I."/>
            <person name="Powell A.J."/>
            <person name="Barry K."/>
            <person name="Miller A.N."/>
            <person name="Grigoriev I.V."/>
            <person name="Debuchy R."/>
            <person name="Gladieux P."/>
            <person name="Thoren M.H."/>
            <person name="Johannesson H."/>
        </authorList>
    </citation>
    <scope>NUCLEOTIDE SEQUENCE</scope>
    <source>
        <strain evidence="6">CBS 307.81</strain>
    </source>
</reference>
<dbReference type="SMART" id="SM00248">
    <property type="entry name" value="ANK"/>
    <property type="match status" value="23"/>
</dbReference>
<dbReference type="PROSITE" id="PS50088">
    <property type="entry name" value="ANK_REPEAT"/>
    <property type="match status" value="12"/>
</dbReference>
<sequence>MSNYRERKAEFIRKEFHRLLATGTASVTSGLLRHKQGDSIRDVVIGKAMKFTGSFSEISCYISHLLQCFSCSAPAVIRQGIGRTPDTAGEFYRKRISLVNNTDNELRDWATSALSWVFLAARPLRIEELARATAIHPSRGGSNLRDIEEESTLDTQQDIRNNLSGFLCVEDGFVRIANPIARAVLREGTPYNAEQHRVTGRNGSISIGTRAALELLGDGDLVERCLTYLALLLSEQPEPSPIQEPFVDYAVRYWPTHFARIQDPGEDLCGQVVTFLRNSPVANGWFRLYLNWNSLSVTTLLDDEPTPSNVDRHTDSSGAKGTISPAVMASCVGLSQVMAQLLEGGDLEAENSEDGFLPTVLMKRGSLETQLAFRDAANCKLYLECAIAANNLSLVEMLLGNDKLQSGGRIISYQLMHMAARSGGLEMVKMLSQHPEVVQTSFHGDAEGRTAFHRAAARGHCNIIDHILISTRNHDGFGSADMSSLHMHPDHKGQTALTLALRGGNTDAALLLVQRAETDVPHNNLVNNLVNIPDNDGRTPIHHAVISSPLFLDKYMVEINRPAELEELLVTSDNSGLTPLHLAAREGCVEAICIILDFATRSDIANVVLLARDNRDQFPLHHAIQHGQSEIVGLLHELRTKGHASTCDYWYPLPDNLDGYITPEDLSAQQGQLDTLIKLHAGTANLTQSLLSAAAGAGQLLIVKYLLQHGLDPNMSSETSDDTPLGLAAAGGFTTVVRFLLDKGADINLADGGRKSPLYLAVENKRMEVVQALLNYHSPTRGSSPASPRSDSEDEQETSYFGHIIVDAPDSSRLTPLHVAASQGNTNLVSLLMKFGANVDSKSAELKTPLHLAVENNQLDVASLLVDKYGASISAQDEDGLHPVDYAIRKCQKDMFEVLIGYAADVERESTSADSRDTVYTVELQRRDLVTAIQCSAVDIVRLIVEQFSGIEDDCENRDSVLHIAARDSDGEMIKVLRNHFRGFDVNRTGSQGRTPIHAAVAHKNLEALKELLKVEPNLEQADDDGKTPLLLAVGKGMPPEICRVLLNKGARVDNLGPRGRGLTPLHIAAIHGNLPVMSELLKENPPLEAENDDHETPLLLCVGRGMDPGACKLLLEHGAQVNNAGKKNAQSPLYKAAYQGNPDTVEVLLQHAADVKWQDNGLWTALHAAMDNLAICRSLVEHGADLDAKKNDDWTPLHLGCYWSMPETVKLLLEKGAAPNPKNDDGNTPLHLALEMESLPVLQVMINHNVTCSTEYDNLRNPVDFGLPGAGGFLPIQVAIKQRSSEIKKVLLSVLRPREKDKNGSDYLDLALLKSDPAMLLFLLDEVEWDHDDIIRAYRRAIQEDTLSCFDVLVGKHSWLLKEEIADATHRVSGVDIRMLRELDLLIRNDSSSKLDYLVQRYLKRPCESDSPGSDKISDSTFDPTFRKLRLATELKTSVHWDALVSGARAQIDCDARDQDGWTIDDFIHQSRARLKLSVDDNQRPVRGTASSPTAMLLPRAWHRDGEQYDSRVEIGQDGLCITFHGGGWSSLPLCLRSDHPFAPYSRNAAYFEVKFESSNMNGMDGPSESMISVGLCGELADMTGAHSGWRPLSVGYHSDNGGLYLENGHRDTIHEKYGLGSTVGCGIDYETEELFFTLDGKIMIQRKCPNLIFRKLYPCVAQSYREAKVTVNFGSEKFAWEGANRRATRGISSGASVRVGRMSRVIQRRPTNLGPE</sequence>
<dbReference type="Pfam" id="PF00023">
    <property type="entry name" value="Ank"/>
    <property type="match status" value="1"/>
</dbReference>
<dbReference type="InterPro" id="IPR043136">
    <property type="entry name" value="B30.2/SPRY_sf"/>
</dbReference>
<feature type="repeat" description="ANK" evidence="3">
    <location>
        <begin position="812"/>
        <end position="844"/>
    </location>
</feature>
<evidence type="ECO:0000259" key="5">
    <source>
        <dbReference type="PROSITE" id="PS50188"/>
    </source>
</evidence>
<dbReference type="InterPro" id="IPR036770">
    <property type="entry name" value="Ankyrin_rpt-contain_sf"/>
</dbReference>
<evidence type="ECO:0000256" key="4">
    <source>
        <dbReference type="SAM" id="MobiDB-lite"/>
    </source>
</evidence>
<feature type="repeat" description="ANK" evidence="3">
    <location>
        <begin position="1025"/>
        <end position="1058"/>
    </location>
</feature>
<keyword evidence="7" id="KW-1185">Reference proteome</keyword>
<evidence type="ECO:0000313" key="6">
    <source>
        <dbReference type="EMBL" id="KAK0667487.1"/>
    </source>
</evidence>
<feature type="repeat" description="ANK" evidence="3">
    <location>
        <begin position="720"/>
        <end position="752"/>
    </location>
</feature>
<feature type="repeat" description="ANK" evidence="3">
    <location>
        <begin position="845"/>
        <end position="878"/>
    </location>
</feature>
<dbReference type="Gene3D" id="2.60.120.920">
    <property type="match status" value="1"/>
</dbReference>
<dbReference type="CDD" id="cd12885">
    <property type="entry name" value="SPRY_RanBP_like"/>
    <property type="match status" value="1"/>
</dbReference>
<evidence type="ECO:0000256" key="3">
    <source>
        <dbReference type="PROSITE-ProRule" id="PRU00023"/>
    </source>
</evidence>
<dbReference type="PROSITE" id="PS50188">
    <property type="entry name" value="B302_SPRY"/>
    <property type="match status" value="1"/>
</dbReference>
<dbReference type="Proteomes" id="UP001174997">
    <property type="component" value="Unassembled WGS sequence"/>
</dbReference>
<feature type="repeat" description="ANK" evidence="3">
    <location>
        <begin position="1129"/>
        <end position="1161"/>
    </location>
</feature>
<evidence type="ECO:0000256" key="1">
    <source>
        <dbReference type="ARBA" id="ARBA00022737"/>
    </source>
</evidence>
<feature type="repeat" description="ANK" evidence="3">
    <location>
        <begin position="1193"/>
        <end position="1225"/>
    </location>
</feature>
<organism evidence="6 7">
    <name type="scientific">Cercophora samala</name>
    <dbReference type="NCBI Taxonomy" id="330535"/>
    <lineage>
        <taxon>Eukaryota</taxon>
        <taxon>Fungi</taxon>
        <taxon>Dikarya</taxon>
        <taxon>Ascomycota</taxon>
        <taxon>Pezizomycotina</taxon>
        <taxon>Sordariomycetes</taxon>
        <taxon>Sordariomycetidae</taxon>
        <taxon>Sordariales</taxon>
        <taxon>Lasiosphaeriaceae</taxon>
        <taxon>Cercophora</taxon>
    </lineage>
</organism>
<accession>A0AA39ZAT2</accession>
<keyword evidence="1" id="KW-0677">Repeat</keyword>
<evidence type="ECO:0000313" key="7">
    <source>
        <dbReference type="Proteomes" id="UP001174997"/>
    </source>
</evidence>
<keyword evidence="2 3" id="KW-0040">ANK repeat</keyword>
<dbReference type="Pfam" id="PF12796">
    <property type="entry name" value="Ank_2"/>
    <property type="match status" value="7"/>
</dbReference>
<dbReference type="EMBL" id="JAULSY010000071">
    <property type="protein sequence ID" value="KAK0667487.1"/>
    <property type="molecule type" value="Genomic_DNA"/>
</dbReference>
<dbReference type="Gene3D" id="1.25.40.20">
    <property type="entry name" value="Ankyrin repeat-containing domain"/>
    <property type="match status" value="8"/>
</dbReference>
<dbReference type="InterPro" id="IPR013320">
    <property type="entry name" value="ConA-like_dom_sf"/>
</dbReference>
<dbReference type="InterPro" id="IPR003877">
    <property type="entry name" value="SPRY_dom"/>
</dbReference>
<dbReference type="SMART" id="SM00449">
    <property type="entry name" value="SPRY"/>
    <property type="match status" value="1"/>
</dbReference>
<dbReference type="InterPro" id="IPR001870">
    <property type="entry name" value="B30.2/SPRY"/>
</dbReference>
<feature type="domain" description="B30.2/SPRY" evidence="5">
    <location>
        <begin position="1483"/>
        <end position="1680"/>
    </location>
</feature>
<feature type="repeat" description="ANK" evidence="3">
    <location>
        <begin position="992"/>
        <end position="1024"/>
    </location>
</feature>
<feature type="repeat" description="ANK" evidence="3">
    <location>
        <begin position="1094"/>
        <end position="1127"/>
    </location>
</feature>
<comment type="caution">
    <text evidence="6">The sequence shown here is derived from an EMBL/GenBank/DDBJ whole genome shotgun (WGS) entry which is preliminary data.</text>
</comment>
<dbReference type="Pfam" id="PF00622">
    <property type="entry name" value="SPRY"/>
    <property type="match status" value="1"/>
</dbReference>
<dbReference type="InterPro" id="IPR002110">
    <property type="entry name" value="Ankyrin_rpt"/>
</dbReference>
<dbReference type="PRINTS" id="PR01415">
    <property type="entry name" value="ANKYRIN"/>
</dbReference>
<dbReference type="PROSITE" id="PS50297">
    <property type="entry name" value="ANK_REP_REGION"/>
    <property type="match status" value="10"/>
</dbReference>
<dbReference type="InterPro" id="IPR044736">
    <property type="entry name" value="Gid1/RanBPM/SPLA_SPRY"/>
</dbReference>
<dbReference type="PANTHER" id="PTHR24198">
    <property type="entry name" value="ANKYRIN REPEAT AND PROTEIN KINASE DOMAIN-CONTAINING PROTEIN"/>
    <property type="match status" value="1"/>
</dbReference>
<evidence type="ECO:0000256" key="2">
    <source>
        <dbReference type="ARBA" id="ARBA00023043"/>
    </source>
</evidence>
<feature type="repeat" description="ANK" evidence="3">
    <location>
        <begin position="575"/>
        <end position="607"/>
    </location>
</feature>
<name>A0AA39ZAT2_9PEZI</name>
<dbReference type="SUPFAM" id="SSF49899">
    <property type="entry name" value="Concanavalin A-like lectins/glucanases"/>
    <property type="match status" value="1"/>
</dbReference>
<feature type="repeat" description="ANK" evidence="3">
    <location>
        <begin position="1061"/>
        <end position="1093"/>
    </location>
</feature>